<organism evidence="3 4">
    <name type="scientific">Lacipirellula parvula</name>
    <dbReference type="NCBI Taxonomy" id="2650471"/>
    <lineage>
        <taxon>Bacteria</taxon>
        <taxon>Pseudomonadati</taxon>
        <taxon>Planctomycetota</taxon>
        <taxon>Planctomycetia</taxon>
        <taxon>Pirellulales</taxon>
        <taxon>Lacipirellulaceae</taxon>
        <taxon>Lacipirellula</taxon>
    </lineage>
</organism>
<dbReference type="KEGG" id="lpav:PLANPX_4801"/>
<dbReference type="AlphaFoldDB" id="A0A5K7XPD0"/>
<protein>
    <recommendedName>
        <fullName evidence="2">Amidohydrolase-related domain-containing protein</fullName>
    </recommendedName>
</protein>
<dbReference type="InterPro" id="IPR032465">
    <property type="entry name" value="ACMSD"/>
</dbReference>
<evidence type="ECO:0000313" key="3">
    <source>
        <dbReference type="EMBL" id="BBO35189.1"/>
    </source>
</evidence>
<accession>A0A5K7XPD0</accession>
<proteinExistence type="predicted"/>
<gene>
    <name evidence="3" type="ORF">PLANPX_4801</name>
</gene>
<keyword evidence="4" id="KW-1185">Reference proteome</keyword>
<dbReference type="InterPro" id="IPR032466">
    <property type="entry name" value="Metal_Hydrolase"/>
</dbReference>
<name>A0A5K7XPD0_9BACT</name>
<dbReference type="Pfam" id="PF04909">
    <property type="entry name" value="Amidohydro_2"/>
    <property type="match status" value="1"/>
</dbReference>
<dbReference type="RefSeq" id="WP_152100620.1">
    <property type="nucleotide sequence ID" value="NZ_AP021861.1"/>
</dbReference>
<dbReference type="GO" id="GO:0016787">
    <property type="term" value="F:hydrolase activity"/>
    <property type="evidence" value="ECO:0007669"/>
    <property type="project" value="InterPro"/>
</dbReference>
<dbReference type="EMBL" id="AP021861">
    <property type="protein sequence ID" value="BBO35189.1"/>
    <property type="molecule type" value="Genomic_DNA"/>
</dbReference>
<reference evidence="4" key="1">
    <citation type="submission" date="2019-10" db="EMBL/GenBank/DDBJ databases">
        <title>Lacipirellula parvula gen. nov., sp. nov., representing a lineage of planctomycetes widespread in freshwater anoxic habitats, and description of the family Lacipirellulaceae.</title>
        <authorList>
            <person name="Dedysh S.N."/>
            <person name="Kulichevskaya I.S."/>
            <person name="Beletsky A.V."/>
            <person name="Rakitin A.L."/>
            <person name="Mardanov A.V."/>
            <person name="Ivanova A.A."/>
            <person name="Saltykova V.X."/>
            <person name="Rijpstra W.I.C."/>
            <person name="Sinninghe Damste J.S."/>
            <person name="Ravin N.V."/>
        </authorList>
    </citation>
    <scope>NUCLEOTIDE SEQUENCE [LARGE SCALE GENOMIC DNA]</scope>
    <source>
        <strain evidence="4">PX69</strain>
    </source>
</reference>
<evidence type="ECO:0000313" key="4">
    <source>
        <dbReference type="Proteomes" id="UP000326837"/>
    </source>
</evidence>
<keyword evidence="1" id="KW-0456">Lyase</keyword>
<evidence type="ECO:0000259" key="2">
    <source>
        <dbReference type="Pfam" id="PF04909"/>
    </source>
</evidence>
<dbReference type="SUPFAM" id="SSF51556">
    <property type="entry name" value="Metallo-dependent hydrolases"/>
    <property type="match status" value="1"/>
</dbReference>
<dbReference type="InterPro" id="IPR006680">
    <property type="entry name" value="Amidohydro-rel"/>
</dbReference>
<dbReference type="GO" id="GO:0016831">
    <property type="term" value="F:carboxy-lyase activity"/>
    <property type="evidence" value="ECO:0007669"/>
    <property type="project" value="InterPro"/>
</dbReference>
<dbReference type="Gene3D" id="3.20.20.140">
    <property type="entry name" value="Metal-dependent hydrolases"/>
    <property type="match status" value="1"/>
</dbReference>
<dbReference type="PANTHER" id="PTHR21240">
    <property type="entry name" value="2-AMINO-3-CARBOXYLMUCONATE-6-SEMIALDEHYDE DECARBOXYLASE"/>
    <property type="match status" value="1"/>
</dbReference>
<evidence type="ECO:0000256" key="1">
    <source>
        <dbReference type="ARBA" id="ARBA00023239"/>
    </source>
</evidence>
<dbReference type="Proteomes" id="UP000326837">
    <property type="component" value="Chromosome"/>
</dbReference>
<feature type="domain" description="Amidohydrolase-related" evidence="2">
    <location>
        <begin position="46"/>
        <end position="250"/>
    </location>
</feature>
<sequence length="266" mass="29587">MTRIIDFHAHLDERWFHVPCDSPSSMVATLDRFEVEAACVFTIMGFYEDCIPHNEALLRRANEYPDRLIPFVTVDPKLGRAAVDELERCLANPRFRGIKFHPWLQAFASSMLRDTMMDILHVAAQHQVPILLHDGTPPYSTTYQVADLARWSPETTIVLGHAGSADYVSPAAQLIREIPNLYGCFCGPRPGDLEHLVALGGAEKIIFGSDFGAAGWRLLPERIDNVTEAKLTPAELDLILYGNSVRLLKLDEFLLTATASSAGGKR</sequence>